<evidence type="ECO:0000313" key="13">
    <source>
        <dbReference type="EMBL" id="AMU95707.1"/>
    </source>
</evidence>
<dbReference type="PROSITE" id="PS50109">
    <property type="entry name" value="HIS_KIN"/>
    <property type="match status" value="1"/>
</dbReference>
<sequence>MFDRLSSLVAALTLVAVAAIFAALVGGDLASIAILALAGALGAVLVYGAQPPPAATQPAAASPVPAEPPLLLRHPDFTRWADQEREPVLGVIDNVVAIANDAAVRLLGRHIVGADIRTAIRHPVAAEWLSAGDVDTGAMTVDLADYPRPGQRWTMRIATLSHGGRIIFLSDRSAIDAADRMRSDFVANASHELRTPLAAILGYVETLQDMNDEADAPTRNRFLAIIEREARRMQQLVIDLLSISRVEADRFRRPTTPVDLAAIVRHTLAQMKDSAEARPQDIVDRLGDAAQPVLGDAAQLGQLVHNIVSNAMKYGRPGTPVTVELTREGRRVRLSVQDEGEGIAPDHLPRLTERFYRVDEARSRSVGGTGLGLAIVKHISERHNGQLDIQSEVGKGTRVSVSFPLSEAH</sequence>
<evidence type="ECO:0000313" key="14">
    <source>
        <dbReference type="Proteomes" id="UP000076234"/>
    </source>
</evidence>
<evidence type="ECO:0000256" key="8">
    <source>
        <dbReference type="ARBA" id="ARBA00022777"/>
    </source>
</evidence>
<dbReference type="PANTHER" id="PTHR45453">
    <property type="entry name" value="PHOSPHATE REGULON SENSOR PROTEIN PHOR"/>
    <property type="match status" value="1"/>
</dbReference>
<keyword evidence="6" id="KW-0808">Transferase</keyword>
<dbReference type="InterPro" id="IPR036097">
    <property type="entry name" value="HisK_dim/P_sf"/>
</dbReference>
<dbReference type="SMART" id="SM00387">
    <property type="entry name" value="HATPase_c"/>
    <property type="match status" value="1"/>
</dbReference>
<dbReference type="AlphaFoldDB" id="A0A142W2C5"/>
<dbReference type="KEGG" id="ster:AOA14_13920"/>
<gene>
    <name evidence="13" type="ORF">AOA14_13920</name>
</gene>
<protein>
    <recommendedName>
        <fullName evidence="3">histidine kinase</fullName>
        <ecNumber evidence="3">2.7.13.3</ecNumber>
    </recommendedName>
</protein>
<dbReference type="GO" id="GO:0005524">
    <property type="term" value="F:ATP binding"/>
    <property type="evidence" value="ECO:0007669"/>
    <property type="project" value="UniProtKB-KW"/>
</dbReference>
<keyword evidence="8 13" id="KW-0418">Kinase</keyword>
<organism evidence="13 14">
    <name type="scientific">Sphingopyxis terrae subsp. terrae NBRC 15098</name>
    <dbReference type="NCBI Taxonomy" id="1219058"/>
    <lineage>
        <taxon>Bacteria</taxon>
        <taxon>Pseudomonadati</taxon>
        <taxon>Pseudomonadota</taxon>
        <taxon>Alphaproteobacteria</taxon>
        <taxon>Sphingomonadales</taxon>
        <taxon>Sphingomonadaceae</taxon>
        <taxon>Sphingopyxis</taxon>
    </lineage>
</organism>
<keyword evidence="7" id="KW-0547">Nucleotide-binding</keyword>
<dbReference type="PANTHER" id="PTHR45453:SF1">
    <property type="entry name" value="PHOSPHATE REGULON SENSOR PROTEIN PHOR"/>
    <property type="match status" value="1"/>
</dbReference>
<dbReference type="GO" id="GO:0005886">
    <property type="term" value="C:plasma membrane"/>
    <property type="evidence" value="ECO:0007669"/>
    <property type="project" value="UniProtKB-SubCell"/>
</dbReference>
<dbReference type="Gene3D" id="3.30.565.10">
    <property type="entry name" value="Histidine kinase-like ATPase, C-terminal domain"/>
    <property type="match status" value="1"/>
</dbReference>
<dbReference type="CDD" id="cd00082">
    <property type="entry name" value="HisKA"/>
    <property type="match status" value="1"/>
</dbReference>
<keyword evidence="10" id="KW-0902">Two-component regulatory system</keyword>
<proteinExistence type="predicted"/>
<evidence type="ECO:0000256" key="5">
    <source>
        <dbReference type="ARBA" id="ARBA00022553"/>
    </source>
</evidence>
<evidence type="ECO:0000256" key="7">
    <source>
        <dbReference type="ARBA" id="ARBA00022741"/>
    </source>
</evidence>
<evidence type="ECO:0000259" key="12">
    <source>
        <dbReference type="PROSITE" id="PS50109"/>
    </source>
</evidence>
<dbReference type="FunFam" id="3.30.565.10:FF:000006">
    <property type="entry name" value="Sensor histidine kinase WalK"/>
    <property type="match status" value="1"/>
</dbReference>
<dbReference type="FunFam" id="1.10.287.130:FF:000008">
    <property type="entry name" value="Two-component sensor histidine kinase"/>
    <property type="match status" value="1"/>
</dbReference>
<evidence type="ECO:0000256" key="11">
    <source>
        <dbReference type="ARBA" id="ARBA00023136"/>
    </source>
</evidence>
<evidence type="ECO:0000256" key="1">
    <source>
        <dbReference type="ARBA" id="ARBA00000085"/>
    </source>
</evidence>
<keyword evidence="4" id="KW-1003">Cell membrane</keyword>
<dbReference type="SUPFAM" id="SSF55874">
    <property type="entry name" value="ATPase domain of HSP90 chaperone/DNA topoisomerase II/histidine kinase"/>
    <property type="match status" value="1"/>
</dbReference>
<feature type="domain" description="Histidine kinase" evidence="12">
    <location>
        <begin position="188"/>
        <end position="407"/>
    </location>
</feature>
<dbReference type="InterPro" id="IPR050351">
    <property type="entry name" value="BphY/WalK/GraS-like"/>
</dbReference>
<accession>A0A142W2C5</accession>
<dbReference type="EC" id="2.7.13.3" evidence="3"/>
<dbReference type="InterPro" id="IPR005467">
    <property type="entry name" value="His_kinase_dom"/>
</dbReference>
<dbReference type="InterPro" id="IPR003594">
    <property type="entry name" value="HATPase_dom"/>
</dbReference>
<dbReference type="PRINTS" id="PR00344">
    <property type="entry name" value="BCTRLSENSOR"/>
</dbReference>
<dbReference type="Proteomes" id="UP000076234">
    <property type="component" value="Chromosome"/>
</dbReference>
<evidence type="ECO:0000256" key="3">
    <source>
        <dbReference type="ARBA" id="ARBA00012438"/>
    </source>
</evidence>
<evidence type="ECO:0000256" key="9">
    <source>
        <dbReference type="ARBA" id="ARBA00022840"/>
    </source>
</evidence>
<evidence type="ECO:0000256" key="2">
    <source>
        <dbReference type="ARBA" id="ARBA00004236"/>
    </source>
</evidence>
<keyword evidence="9" id="KW-0067">ATP-binding</keyword>
<evidence type="ECO:0000256" key="4">
    <source>
        <dbReference type="ARBA" id="ARBA00022475"/>
    </source>
</evidence>
<name>A0A142W2C5_9SPHN</name>
<dbReference type="GO" id="GO:0016036">
    <property type="term" value="P:cellular response to phosphate starvation"/>
    <property type="evidence" value="ECO:0007669"/>
    <property type="project" value="TreeGrafter"/>
</dbReference>
<dbReference type="Pfam" id="PF02518">
    <property type="entry name" value="HATPase_c"/>
    <property type="match status" value="1"/>
</dbReference>
<dbReference type="InterPro" id="IPR003661">
    <property type="entry name" value="HisK_dim/P_dom"/>
</dbReference>
<dbReference type="InterPro" id="IPR004358">
    <property type="entry name" value="Sig_transdc_His_kin-like_C"/>
</dbReference>
<comment type="catalytic activity">
    <reaction evidence="1">
        <text>ATP + protein L-histidine = ADP + protein N-phospho-L-histidine.</text>
        <dbReference type="EC" id="2.7.13.3"/>
    </reaction>
</comment>
<dbReference type="RefSeq" id="WP_062902227.1">
    <property type="nucleotide sequence ID" value="NZ_CP013342.1"/>
</dbReference>
<dbReference type="EMBL" id="CP013342">
    <property type="protein sequence ID" value="AMU95707.1"/>
    <property type="molecule type" value="Genomic_DNA"/>
</dbReference>
<reference evidence="14" key="1">
    <citation type="submission" date="2015-11" db="EMBL/GenBank/DDBJ databases">
        <title>Complete genome sequence of a polyethylene glycol-degrading strain Sphingopyxis terrae strain 203-1 (NBRC 15098).</title>
        <authorList>
            <person name="Yoshiyuki O."/>
            <person name="Shouta N."/>
            <person name="Nagata Y."/>
            <person name="Numata M."/>
            <person name="Tsuchikane K."/>
            <person name="Hosoyama A."/>
            <person name="Yamazoe A."/>
            <person name="Tsuda M."/>
            <person name="Fujita N."/>
            <person name="Kawai F."/>
        </authorList>
    </citation>
    <scope>NUCLEOTIDE SEQUENCE [LARGE SCALE GENOMIC DNA]</scope>
    <source>
        <strain evidence="14">203-1</strain>
    </source>
</reference>
<dbReference type="SMART" id="SM00388">
    <property type="entry name" value="HisKA"/>
    <property type="match status" value="1"/>
</dbReference>
<dbReference type="Pfam" id="PF00512">
    <property type="entry name" value="HisKA"/>
    <property type="match status" value="1"/>
</dbReference>
<dbReference type="GO" id="GO:0000155">
    <property type="term" value="F:phosphorelay sensor kinase activity"/>
    <property type="evidence" value="ECO:0007669"/>
    <property type="project" value="InterPro"/>
</dbReference>
<keyword evidence="5" id="KW-0597">Phosphoprotein</keyword>
<evidence type="ECO:0000256" key="6">
    <source>
        <dbReference type="ARBA" id="ARBA00022679"/>
    </source>
</evidence>
<dbReference type="InterPro" id="IPR036890">
    <property type="entry name" value="HATPase_C_sf"/>
</dbReference>
<dbReference type="STRING" id="1219058.AOA14_13920"/>
<dbReference type="Gene3D" id="1.10.287.130">
    <property type="match status" value="1"/>
</dbReference>
<comment type="subcellular location">
    <subcellularLocation>
        <location evidence="2">Cell membrane</location>
    </subcellularLocation>
</comment>
<dbReference type="GO" id="GO:0004721">
    <property type="term" value="F:phosphoprotein phosphatase activity"/>
    <property type="evidence" value="ECO:0007669"/>
    <property type="project" value="TreeGrafter"/>
</dbReference>
<keyword evidence="11" id="KW-0472">Membrane</keyword>
<dbReference type="SUPFAM" id="SSF47384">
    <property type="entry name" value="Homodimeric domain of signal transducing histidine kinase"/>
    <property type="match status" value="1"/>
</dbReference>
<reference evidence="13 14" key="2">
    <citation type="journal article" date="2016" name="Genome Announc.">
        <title>Complete Genome Sequence of Sphingopyxis terrae Strain 203-1 (NBRC 111660), a Polyethylene Glycol Degrader.</title>
        <authorList>
            <person name="Ohtsubo Y."/>
            <person name="Nonoyama S."/>
            <person name="Nagata Y."/>
            <person name="Numata M."/>
            <person name="Tsuchikane K."/>
            <person name="Hosoyama A."/>
            <person name="Yamazoe A."/>
            <person name="Tsuda M."/>
            <person name="Fujita N."/>
            <person name="Kawai F."/>
        </authorList>
    </citation>
    <scope>NUCLEOTIDE SEQUENCE [LARGE SCALE GENOMIC DNA]</scope>
    <source>
        <strain evidence="13 14">203-1</strain>
    </source>
</reference>
<evidence type="ECO:0000256" key="10">
    <source>
        <dbReference type="ARBA" id="ARBA00023012"/>
    </source>
</evidence>